<evidence type="ECO:0000259" key="9">
    <source>
        <dbReference type="Pfam" id="PF23540"/>
    </source>
</evidence>
<dbReference type="Pfam" id="PF07730">
    <property type="entry name" value="HisKA_3"/>
    <property type="match status" value="1"/>
</dbReference>
<dbReference type="AlphaFoldDB" id="A0AAW5E603"/>
<reference evidence="10" key="1">
    <citation type="submission" date="2022-02" db="EMBL/GenBank/DDBJ databases">
        <title>Fredinandcohnia quinoae sp. nov. isolated from Chenopodium quinoa seeds.</title>
        <authorList>
            <person name="Saati-Santamaria Z."/>
            <person name="Flores-Felix J.D."/>
            <person name="Igual J.M."/>
            <person name="Velazquez E."/>
            <person name="Garcia-Fraile P."/>
            <person name="Martinez-Molina E."/>
        </authorList>
    </citation>
    <scope>NUCLEOTIDE SEQUENCE</scope>
    <source>
        <strain evidence="10">SECRCQ15</strain>
    </source>
</reference>
<dbReference type="RefSeq" id="WP_240256594.1">
    <property type="nucleotide sequence ID" value="NZ_JAKTTI010000026.1"/>
</dbReference>
<feature type="domain" description="DesK/YvfT N-terminal" evidence="9">
    <location>
        <begin position="2"/>
        <end position="150"/>
    </location>
</feature>
<dbReference type="GO" id="GO:0046983">
    <property type="term" value="F:protein dimerization activity"/>
    <property type="evidence" value="ECO:0007669"/>
    <property type="project" value="InterPro"/>
</dbReference>
<dbReference type="Proteomes" id="UP001431131">
    <property type="component" value="Unassembled WGS sequence"/>
</dbReference>
<keyword evidence="3" id="KW-0808">Transferase</keyword>
<accession>A0AAW5E603</accession>
<keyword evidence="4 10" id="KW-0418">Kinase</keyword>
<keyword evidence="6" id="KW-0812">Transmembrane</keyword>
<dbReference type="InterPro" id="IPR036890">
    <property type="entry name" value="HATPase_C_sf"/>
</dbReference>
<sequence length="377" mass="43671">MKKYLFFQKGSGISPYIWAVFSILPFYFIFQSSSTPEIIVGITLTIIFFIALRFAFISKRWPVYLWTSILIAISITMTLLFQFIYFAFYIAYYNGNIKNRIAFLTLYIIHLVCTTISINYNVVIQDPLFLKQLPFIIIIWISVILLPFNIYNKKKQGQLEEQLEYANKRISDLVKQEERQRIARDLHDTLGQKLSLIGLKSDLARKIIYKDPEQAKSELKDVQQTARTALNEVRKMVSQMRGIRIKEELIRIEQILKAAEINFILNHENNLSNVSLFLENLLSMCLKEAVTNVVKHSQAKTCWIDIEQTDKDICIKVKDDGISMDENYDLSNGSGLLGIRERLDFVNGSLDIYSSNGTTLIMKVQKIIMETDREGIK</sequence>
<dbReference type="EC" id="2.7.13.3" evidence="2"/>
<dbReference type="PANTHER" id="PTHR24421">
    <property type="entry name" value="NITRATE/NITRITE SENSOR PROTEIN NARX-RELATED"/>
    <property type="match status" value="1"/>
</dbReference>
<dbReference type="Gene3D" id="1.20.5.1930">
    <property type="match status" value="1"/>
</dbReference>
<dbReference type="GO" id="GO:0016020">
    <property type="term" value="C:membrane"/>
    <property type="evidence" value="ECO:0007669"/>
    <property type="project" value="InterPro"/>
</dbReference>
<organism evidence="10 11">
    <name type="scientific">Fredinandcohnia quinoae</name>
    <dbReference type="NCBI Taxonomy" id="2918902"/>
    <lineage>
        <taxon>Bacteria</taxon>
        <taxon>Bacillati</taxon>
        <taxon>Bacillota</taxon>
        <taxon>Bacilli</taxon>
        <taxon>Bacillales</taxon>
        <taxon>Bacillaceae</taxon>
        <taxon>Fredinandcohnia</taxon>
    </lineage>
</organism>
<dbReference type="InterPro" id="IPR003594">
    <property type="entry name" value="HATPase_dom"/>
</dbReference>
<protein>
    <recommendedName>
        <fullName evidence="2">histidine kinase</fullName>
        <ecNumber evidence="2">2.7.13.3</ecNumber>
    </recommendedName>
</protein>
<dbReference type="EMBL" id="JAKTTI010000026">
    <property type="protein sequence ID" value="MCH1626675.1"/>
    <property type="molecule type" value="Genomic_DNA"/>
</dbReference>
<dbReference type="CDD" id="cd16917">
    <property type="entry name" value="HATPase_UhpB-NarQ-NarX-like"/>
    <property type="match status" value="1"/>
</dbReference>
<dbReference type="Pfam" id="PF02518">
    <property type="entry name" value="HATPase_c"/>
    <property type="match status" value="1"/>
</dbReference>
<dbReference type="Gene3D" id="3.30.565.10">
    <property type="entry name" value="Histidine kinase-like ATPase, C-terminal domain"/>
    <property type="match status" value="1"/>
</dbReference>
<evidence type="ECO:0000256" key="3">
    <source>
        <dbReference type="ARBA" id="ARBA00022679"/>
    </source>
</evidence>
<dbReference type="Pfam" id="PF23540">
    <property type="entry name" value="DesK_N"/>
    <property type="match status" value="1"/>
</dbReference>
<evidence type="ECO:0000256" key="2">
    <source>
        <dbReference type="ARBA" id="ARBA00012438"/>
    </source>
</evidence>
<dbReference type="PANTHER" id="PTHR24421:SF63">
    <property type="entry name" value="SENSOR HISTIDINE KINASE DESK"/>
    <property type="match status" value="1"/>
</dbReference>
<evidence type="ECO:0000256" key="1">
    <source>
        <dbReference type="ARBA" id="ARBA00000085"/>
    </source>
</evidence>
<evidence type="ECO:0000259" key="7">
    <source>
        <dbReference type="Pfam" id="PF02518"/>
    </source>
</evidence>
<dbReference type="InterPro" id="IPR011712">
    <property type="entry name" value="Sig_transdc_His_kin_sub3_dim/P"/>
</dbReference>
<feature type="transmembrane region" description="Helical" evidence="6">
    <location>
        <begin position="63"/>
        <end position="89"/>
    </location>
</feature>
<keyword evidence="6" id="KW-0472">Membrane</keyword>
<evidence type="ECO:0000256" key="5">
    <source>
        <dbReference type="ARBA" id="ARBA00023012"/>
    </source>
</evidence>
<evidence type="ECO:0000256" key="6">
    <source>
        <dbReference type="SAM" id="Phobius"/>
    </source>
</evidence>
<feature type="transmembrane region" description="Helical" evidence="6">
    <location>
        <begin position="37"/>
        <end position="57"/>
    </location>
</feature>
<comment type="catalytic activity">
    <reaction evidence="1">
        <text>ATP + protein L-histidine = ADP + protein N-phospho-L-histidine.</text>
        <dbReference type="EC" id="2.7.13.3"/>
    </reaction>
</comment>
<feature type="transmembrane region" description="Helical" evidence="6">
    <location>
        <begin position="101"/>
        <end position="120"/>
    </location>
</feature>
<feature type="domain" description="Signal transduction histidine kinase subgroup 3 dimerisation and phosphoacceptor" evidence="8">
    <location>
        <begin position="178"/>
        <end position="241"/>
    </location>
</feature>
<feature type="domain" description="Histidine kinase/HSP90-like ATPase" evidence="7">
    <location>
        <begin position="280"/>
        <end position="364"/>
    </location>
</feature>
<evidence type="ECO:0000313" key="11">
    <source>
        <dbReference type="Proteomes" id="UP001431131"/>
    </source>
</evidence>
<evidence type="ECO:0000256" key="4">
    <source>
        <dbReference type="ARBA" id="ARBA00022777"/>
    </source>
</evidence>
<dbReference type="GO" id="GO:0000155">
    <property type="term" value="F:phosphorelay sensor kinase activity"/>
    <property type="evidence" value="ECO:0007669"/>
    <property type="project" value="InterPro"/>
</dbReference>
<dbReference type="InterPro" id="IPR050482">
    <property type="entry name" value="Sensor_HK_TwoCompSys"/>
</dbReference>
<evidence type="ECO:0000259" key="8">
    <source>
        <dbReference type="Pfam" id="PF07730"/>
    </source>
</evidence>
<keyword evidence="6" id="KW-1133">Transmembrane helix</keyword>
<feature type="transmembrane region" description="Helical" evidence="6">
    <location>
        <begin position="132"/>
        <end position="151"/>
    </location>
</feature>
<dbReference type="SUPFAM" id="SSF55874">
    <property type="entry name" value="ATPase domain of HSP90 chaperone/DNA topoisomerase II/histidine kinase"/>
    <property type="match status" value="1"/>
</dbReference>
<keyword evidence="5" id="KW-0902">Two-component regulatory system</keyword>
<gene>
    <name evidence="10" type="ORF">MJG50_15155</name>
</gene>
<feature type="transmembrane region" description="Helical" evidence="6">
    <location>
        <begin position="12"/>
        <end position="30"/>
    </location>
</feature>
<dbReference type="InterPro" id="IPR056374">
    <property type="entry name" value="DesK/YvfT_N"/>
</dbReference>
<comment type="caution">
    <text evidence="10">The sequence shown here is derived from an EMBL/GenBank/DDBJ whole genome shotgun (WGS) entry which is preliminary data.</text>
</comment>
<evidence type="ECO:0000313" key="10">
    <source>
        <dbReference type="EMBL" id="MCH1626675.1"/>
    </source>
</evidence>
<name>A0AAW5E603_9BACI</name>
<keyword evidence="11" id="KW-1185">Reference proteome</keyword>
<proteinExistence type="predicted"/>